<dbReference type="Proteomes" id="UP000288669">
    <property type="component" value="Unassembled WGS sequence"/>
</dbReference>
<keyword evidence="1" id="KW-0472">Membrane</keyword>
<dbReference type="InterPro" id="IPR007165">
    <property type="entry name" value="Phage_holin_4_2"/>
</dbReference>
<gene>
    <name evidence="2" type="ORF">CBF30_02550</name>
</gene>
<sequence>MSYFKRLVVNTLTFISLAVVLPNDMFYVSSFFSAILASFVLSILNMFVGPILHILSFPITLITFGLFSFVINAIILELTSYFVGSYSFGFSGFGSALLVALIMSFVNTVVRDHELSKIT</sequence>
<keyword evidence="1" id="KW-0812">Transmembrane</keyword>
<evidence type="ECO:0000313" key="2">
    <source>
        <dbReference type="EMBL" id="RSU08143.1"/>
    </source>
</evidence>
<dbReference type="EMBL" id="NGJZ01000001">
    <property type="protein sequence ID" value="RSU08143.1"/>
    <property type="molecule type" value="Genomic_DNA"/>
</dbReference>
<accession>A0A430AJF2</accession>
<dbReference type="PANTHER" id="PTHR37309">
    <property type="entry name" value="SLR0284 PROTEIN"/>
    <property type="match status" value="1"/>
</dbReference>
<protein>
    <recommendedName>
        <fullName evidence="4">Phage holin family protein</fullName>
    </recommendedName>
</protein>
<dbReference type="RefSeq" id="WP_126822457.1">
    <property type="nucleotide sequence ID" value="NZ_JBHLWU010000001.1"/>
</dbReference>
<keyword evidence="3" id="KW-1185">Reference proteome</keyword>
<proteinExistence type="predicted"/>
<evidence type="ECO:0008006" key="4">
    <source>
        <dbReference type="Google" id="ProtNLM"/>
    </source>
</evidence>
<keyword evidence="1" id="KW-1133">Transmembrane helix</keyword>
<comment type="caution">
    <text evidence="2">The sequence shown here is derived from an EMBL/GenBank/DDBJ whole genome shotgun (WGS) entry which is preliminary data.</text>
</comment>
<name>A0A430AJF2_9ENTE</name>
<feature type="transmembrane region" description="Helical" evidence="1">
    <location>
        <begin position="28"/>
        <end position="48"/>
    </location>
</feature>
<dbReference type="OrthoDB" id="7205479at2"/>
<evidence type="ECO:0000313" key="3">
    <source>
        <dbReference type="Proteomes" id="UP000288669"/>
    </source>
</evidence>
<feature type="transmembrane region" description="Helical" evidence="1">
    <location>
        <begin position="55"/>
        <end position="76"/>
    </location>
</feature>
<organism evidence="2 3">
    <name type="scientific">Vagococcus entomophilus</name>
    <dbReference type="NCBI Taxonomy" id="1160095"/>
    <lineage>
        <taxon>Bacteria</taxon>
        <taxon>Bacillati</taxon>
        <taxon>Bacillota</taxon>
        <taxon>Bacilli</taxon>
        <taxon>Lactobacillales</taxon>
        <taxon>Enterococcaceae</taxon>
        <taxon>Vagococcus</taxon>
    </lineage>
</organism>
<dbReference type="AlphaFoldDB" id="A0A430AJF2"/>
<evidence type="ECO:0000256" key="1">
    <source>
        <dbReference type="SAM" id="Phobius"/>
    </source>
</evidence>
<dbReference type="Pfam" id="PF04020">
    <property type="entry name" value="Phage_holin_4_2"/>
    <property type="match status" value="1"/>
</dbReference>
<reference evidence="2 3" key="1">
    <citation type="submission" date="2017-05" db="EMBL/GenBank/DDBJ databases">
        <title>Vagococcus spp. assemblies.</title>
        <authorList>
            <person name="Gulvik C.A."/>
        </authorList>
    </citation>
    <scope>NUCLEOTIDE SEQUENCE [LARGE SCALE GENOMIC DNA]</scope>
    <source>
        <strain evidence="2 3">DSM 24756</strain>
    </source>
</reference>
<feature type="transmembrane region" description="Helical" evidence="1">
    <location>
        <begin position="88"/>
        <end position="110"/>
    </location>
</feature>
<dbReference type="PANTHER" id="PTHR37309:SF1">
    <property type="entry name" value="SLR0284 PROTEIN"/>
    <property type="match status" value="1"/>
</dbReference>